<name>A0AAD1WNX3_PELCU</name>
<keyword evidence="2" id="KW-1185">Reference proteome</keyword>
<evidence type="ECO:0000313" key="2">
    <source>
        <dbReference type="Proteomes" id="UP001295444"/>
    </source>
</evidence>
<dbReference type="GO" id="GO:0016740">
    <property type="term" value="F:transferase activity"/>
    <property type="evidence" value="ECO:0007669"/>
    <property type="project" value="UniProtKB-KW"/>
</dbReference>
<keyword evidence="1" id="KW-0808">Transferase</keyword>
<evidence type="ECO:0000313" key="1">
    <source>
        <dbReference type="EMBL" id="CAH2315467.1"/>
    </source>
</evidence>
<accession>A0AAD1WNX3</accession>
<organism evidence="1 2">
    <name type="scientific">Pelobates cultripes</name>
    <name type="common">Western spadefoot toad</name>
    <dbReference type="NCBI Taxonomy" id="61616"/>
    <lineage>
        <taxon>Eukaryota</taxon>
        <taxon>Metazoa</taxon>
        <taxon>Chordata</taxon>
        <taxon>Craniata</taxon>
        <taxon>Vertebrata</taxon>
        <taxon>Euteleostomi</taxon>
        <taxon>Amphibia</taxon>
        <taxon>Batrachia</taxon>
        <taxon>Anura</taxon>
        <taxon>Pelobatoidea</taxon>
        <taxon>Pelobatidae</taxon>
        <taxon>Pelobates</taxon>
    </lineage>
</organism>
<feature type="non-terminal residue" evidence="1">
    <location>
        <position position="1"/>
    </location>
</feature>
<gene>
    <name evidence="1" type="ORF">PECUL_23A061213</name>
</gene>
<dbReference type="Proteomes" id="UP001295444">
    <property type="component" value="Chromosome 09"/>
</dbReference>
<dbReference type="EMBL" id="OW240920">
    <property type="protein sequence ID" value="CAH2315467.1"/>
    <property type="molecule type" value="Genomic_DNA"/>
</dbReference>
<reference evidence="1" key="1">
    <citation type="submission" date="2022-03" db="EMBL/GenBank/DDBJ databases">
        <authorList>
            <person name="Alioto T."/>
            <person name="Alioto T."/>
            <person name="Gomez Garrido J."/>
        </authorList>
    </citation>
    <scope>NUCLEOTIDE SEQUENCE</scope>
</reference>
<protein>
    <submittedName>
        <fullName evidence="1">Bifunctional UDP-N-acetylglucosamine transferase and deubiquitinase ALG13 isoform X1</fullName>
    </submittedName>
</protein>
<sequence length="89" mass="9819">AFPQESLSPPHGTVYYPYVTDPYSQPPLTGFDSCVPVVPTYHYLGSWQPMSQPYNSSPRIHNAVNAGHLHQVSYIAAPTPPTHFVPQAI</sequence>
<proteinExistence type="predicted"/>
<dbReference type="AlphaFoldDB" id="A0AAD1WNX3"/>